<organism evidence="3 4">
    <name type="scientific">Athelia psychrophila</name>
    <dbReference type="NCBI Taxonomy" id="1759441"/>
    <lineage>
        <taxon>Eukaryota</taxon>
        <taxon>Fungi</taxon>
        <taxon>Dikarya</taxon>
        <taxon>Basidiomycota</taxon>
        <taxon>Agaricomycotina</taxon>
        <taxon>Agaricomycetes</taxon>
        <taxon>Agaricomycetidae</taxon>
        <taxon>Atheliales</taxon>
        <taxon>Atheliaceae</taxon>
        <taxon>Athelia</taxon>
    </lineage>
</organism>
<dbReference type="AlphaFoldDB" id="A0A166X8V9"/>
<name>A0A166X8V9_9AGAM</name>
<gene>
    <name evidence="3" type="ORF">FIBSPDRAFT_846668</name>
</gene>
<accession>A0A166X8V9</accession>
<keyword evidence="4" id="KW-1185">Reference proteome</keyword>
<dbReference type="OrthoDB" id="197676at2759"/>
<dbReference type="Proteomes" id="UP000076532">
    <property type="component" value="Unassembled WGS sequence"/>
</dbReference>
<sequence length="80" mass="9013">MYSNPTAAALPAPDRKTSFDQNLVGSLEKQLNARPQKDELVERNILRDDSVAPALQAARERLQKQQLQVGHSRHSLEHEV</sequence>
<dbReference type="EMBL" id="KV417480">
    <property type="protein sequence ID" value="KZP34535.1"/>
    <property type="molecule type" value="Genomic_DNA"/>
</dbReference>
<proteinExistence type="predicted"/>
<dbReference type="Gene3D" id="6.10.140.2040">
    <property type="match status" value="1"/>
</dbReference>
<dbReference type="PROSITE" id="PS51073">
    <property type="entry name" value="RPEL"/>
    <property type="match status" value="1"/>
</dbReference>
<feature type="repeat" description="RPEL" evidence="2">
    <location>
        <begin position="25"/>
        <end position="50"/>
    </location>
</feature>
<dbReference type="Pfam" id="PF02755">
    <property type="entry name" value="RPEL"/>
    <property type="match status" value="1"/>
</dbReference>
<protein>
    <recommendedName>
        <fullName evidence="5">RPEL repeat protein</fullName>
    </recommendedName>
</protein>
<keyword evidence="1" id="KW-0677">Repeat</keyword>
<dbReference type="InterPro" id="IPR004018">
    <property type="entry name" value="RPEL_repeat"/>
</dbReference>
<evidence type="ECO:0000313" key="3">
    <source>
        <dbReference type="EMBL" id="KZP34535.1"/>
    </source>
</evidence>
<dbReference type="STRING" id="436010.A0A166X8V9"/>
<evidence type="ECO:0000313" key="4">
    <source>
        <dbReference type="Proteomes" id="UP000076532"/>
    </source>
</evidence>
<evidence type="ECO:0008006" key="5">
    <source>
        <dbReference type="Google" id="ProtNLM"/>
    </source>
</evidence>
<reference evidence="3 4" key="1">
    <citation type="journal article" date="2016" name="Mol. Biol. Evol.">
        <title>Comparative Genomics of Early-Diverging Mushroom-Forming Fungi Provides Insights into the Origins of Lignocellulose Decay Capabilities.</title>
        <authorList>
            <person name="Nagy L.G."/>
            <person name="Riley R."/>
            <person name="Tritt A."/>
            <person name="Adam C."/>
            <person name="Daum C."/>
            <person name="Floudas D."/>
            <person name="Sun H."/>
            <person name="Yadav J.S."/>
            <person name="Pangilinan J."/>
            <person name="Larsson K.H."/>
            <person name="Matsuura K."/>
            <person name="Barry K."/>
            <person name="Labutti K."/>
            <person name="Kuo R."/>
            <person name="Ohm R.A."/>
            <person name="Bhattacharya S.S."/>
            <person name="Shirouzu T."/>
            <person name="Yoshinaga Y."/>
            <person name="Martin F.M."/>
            <person name="Grigoriev I.V."/>
            <person name="Hibbett D.S."/>
        </authorList>
    </citation>
    <scope>NUCLEOTIDE SEQUENCE [LARGE SCALE GENOMIC DNA]</scope>
    <source>
        <strain evidence="3 4">CBS 109695</strain>
    </source>
</reference>
<evidence type="ECO:0000256" key="2">
    <source>
        <dbReference type="PROSITE-ProRule" id="PRU00401"/>
    </source>
</evidence>
<evidence type="ECO:0000256" key="1">
    <source>
        <dbReference type="ARBA" id="ARBA00022737"/>
    </source>
</evidence>